<dbReference type="Gramene" id="Psat4g055000.1">
    <property type="protein sequence ID" value="Psat4g055000.1.cds"/>
    <property type="gene ID" value="Psat4g055000"/>
</dbReference>
<gene>
    <name evidence="1" type="ORF">KIW84_041765</name>
</gene>
<evidence type="ECO:0000313" key="2">
    <source>
        <dbReference type="Proteomes" id="UP001058974"/>
    </source>
</evidence>
<evidence type="ECO:0000313" key="1">
    <source>
        <dbReference type="EMBL" id="KAI5416885.1"/>
    </source>
</evidence>
<dbReference type="AlphaFoldDB" id="A0A9D5ASH5"/>
<dbReference type="Gramene" id="Psat04G0176500-T1">
    <property type="protein sequence ID" value="KAI5416885.1"/>
    <property type="gene ID" value="KIW84_041765"/>
</dbReference>
<dbReference type="InterPro" id="IPR040256">
    <property type="entry name" value="At4g02000-like"/>
</dbReference>
<evidence type="ECO:0008006" key="3">
    <source>
        <dbReference type="Google" id="ProtNLM"/>
    </source>
</evidence>
<comment type="caution">
    <text evidence="1">The sequence shown here is derived from an EMBL/GenBank/DDBJ whole genome shotgun (WGS) entry which is preliminary data.</text>
</comment>
<proteinExistence type="predicted"/>
<protein>
    <recommendedName>
        <fullName evidence="3">DUF4283 domain-containing protein</fullName>
    </recommendedName>
</protein>
<accession>A0A9D5ASH5</accession>
<dbReference type="PANTHER" id="PTHR31286:SF176">
    <property type="entry name" value="DUF4283 DOMAIN PROTEIN"/>
    <property type="match status" value="1"/>
</dbReference>
<organism evidence="1 2">
    <name type="scientific">Pisum sativum</name>
    <name type="common">Garden pea</name>
    <name type="synonym">Lathyrus oleraceus</name>
    <dbReference type="NCBI Taxonomy" id="3888"/>
    <lineage>
        <taxon>Eukaryota</taxon>
        <taxon>Viridiplantae</taxon>
        <taxon>Streptophyta</taxon>
        <taxon>Embryophyta</taxon>
        <taxon>Tracheophyta</taxon>
        <taxon>Spermatophyta</taxon>
        <taxon>Magnoliopsida</taxon>
        <taxon>eudicotyledons</taxon>
        <taxon>Gunneridae</taxon>
        <taxon>Pentapetalae</taxon>
        <taxon>rosids</taxon>
        <taxon>fabids</taxon>
        <taxon>Fabales</taxon>
        <taxon>Fabaceae</taxon>
        <taxon>Papilionoideae</taxon>
        <taxon>50 kb inversion clade</taxon>
        <taxon>NPAAA clade</taxon>
        <taxon>Hologalegina</taxon>
        <taxon>IRL clade</taxon>
        <taxon>Fabeae</taxon>
        <taxon>Lathyrus</taxon>
    </lineage>
</organism>
<reference evidence="1 2" key="1">
    <citation type="journal article" date="2022" name="Nat. Genet.">
        <title>Improved pea reference genome and pan-genome highlight genomic features and evolutionary characteristics.</title>
        <authorList>
            <person name="Yang T."/>
            <person name="Liu R."/>
            <person name="Luo Y."/>
            <person name="Hu S."/>
            <person name="Wang D."/>
            <person name="Wang C."/>
            <person name="Pandey M.K."/>
            <person name="Ge S."/>
            <person name="Xu Q."/>
            <person name="Li N."/>
            <person name="Li G."/>
            <person name="Huang Y."/>
            <person name="Saxena R.K."/>
            <person name="Ji Y."/>
            <person name="Li M."/>
            <person name="Yan X."/>
            <person name="He Y."/>
            <person name="Liu Y."/>
            <person name="Wang X."/>
            <person name="Xiang C."/>
            <person name="Varshney R.K."/>
            <person name="Ding H."/>
            <person name="Gao S."/>
            <person name="Zong X."/>
        </authorList>
    </citation>
    <scope>NUCLEOTIDE SEQUENCE [LARGE SCALE GENOMIC DNA]</scope>
    <source>
        <strain evidence="1 2">cv. Zhongwan 6</strain>
    </source>
</reference>
<dbReference type="OrthoDB" id="1423431at2759"/>
<name>A0A9D5ASH5_PEA</name>
<dbReference type="PANTHER" id="PTHR31286">
    <property type="entry name" value="GLYCINE-RICH CELL WALL STRUCTURAL PROTEIN 1.8-LIKE"/>
    <property type="match status" value="1"/>
</dbReference>
<keyword evidence="2" id="KW-1185">Reference proteome</keyword>
<sequence>MPKACVKRDRLSIVISEEEYLLGVEACKHNLHGRIIWPKGTSPLKVQNFKAKLLGLWKSIGKWETTYIGKGYFEFLFSTLQDVRRVRSIISWNLSPHFLKFFPWTKDFNSALLKQSFAQVSVRIHGLSQEYWRPKIVFAIASNVGIPLCTNSTSNKCNFERPFGHFVRVLVDLDLNVDIRGDDFETGIQKKRGEDDVLEGEIGKQKKAKKQIFVQVNKGVNPVDNLFKDKEMNHLTNLEAHPSNTPSAMVNDIEKGKSIVDGNKNPLDLCVPTAIMDVDIVEDKIENVREDIEKTLALVSEVVYRIENADFIDNTQRNSDEEVPETNLELQHDLRFLNASWDNMVHRELEKQGISDIVQKYLGVDSDGFMKVKSKSKQKV</sequence>
<dbReference type="EMBL" id="JAMSHJ010000004">
    <property type="protein sequence ID" value="KAI5416885.1"/>
    <property type="molecule type" value="Genomic_DNA"/>
</dbReference>
<dbReference type="Proteomes" id="UP001058974">
    <property type="component" value="Chromosome 4"/>
</dbReference>